<organism>
    <name type="scientific">Solenopsis invicta</name>
    <name type="common">Red imported fire ant</name>
    <name type="synonym">Solenopsis wagneri</name>
    <dbReference type="NCBI Taxonomy" id="13686"/>
    <lineage>
        <taxon>Eukaryota</taxon>
        <taxon>Metazoa</taxon>
        <taxon>Ecdysozoa</taxon>
        <taxon>Arthropoda</taxon>
        <taxon>Hexapoda</taxon>
        <taxon>Insecta</taxon>
        <taxon>Pterygota</taxon>
        <taxon>Neoptera</taxon>
        <taxon>Endopterygota</taxon>
        <taxon>Hymenoptera</taxon>
        <taxon>Apocrita</taxon>
        <taxon>Aculeata</taxon>
        <taxon>Formicoidea</taxon>
        <taxon>Formicidae</taxon>
        <taxon>Myrmicinae</taxon>
        <taxon>Solenopsis</taxon>
    </lineage>
</organism>
<name>E9JAF2_SOLIN</name>
<dbReference type="AlphaFoldDB" id="E9JAF2"/>
<protein>
    <submittedName>
        <fullName evidence="1">Uncharacterized protein</fullName>
    </submittedName>
</protein>
<sequence length="232" mass="27260">LGFTFGTHYFQSVLFNHVVTLPLSAAPPLQTPNTMRNSEHILTIPKKTTGMIQPLIDVYGFRMWKNFVRTFSDCVMLLNYDINLHLRNNIKLQSLTHIQLSSPRFHNLFKYAWFKSGYIEERPSNFENPVDFCFSGKDIQEIPLYSICVIAVYNKKCSNTLQEIYGTHYNIKDILSYKSWRMRMVFGICALKNRERHREWIRPTRETTIKKARHANLLHGRWCGNDSTLSFS</sequence>
<dbReference type="HOGENOM" id="CLU_1196188_0_0_1"/>
<evidence type="ECO:0000313" key="1">
    <source>
        <dbReference type="EMBL" id="EFZ10202.1"/>
    </source>
</evidence>
<proteinExistence type="predicted"/>
<reference evidence="1" key="1">
    <citation type="journal article" date="2011" name="Proc. Natl. Acad. Sci. U.S.A.">
        <title>The genome of the fire ant Solenopsis invicta.</title>
        <authorList>
            <person name="Wurm Y."/>
            <person name="Wang J."/>
            <person name="Riba-Grognuz O."/>
            <person name="Corona M."/>
            <person name="Nygaard S."/>
            <person name="Hunt B.G."/>
            <person name="Ingram K.K."/>
            <person name="Falquet L."/>
            <person name="Nipitwattanaphon M."/>
            <person name="Gotzek D."/>
            <person name="Dijkstra M.B."/>
            <person name="Oettler J."/>
            <person name="Comtesse F."/>
            <person name="Shih C.J."/>
            <person name="Wu W.J."/>
            <person name="Yang C.C."/>
            <person name="Thomas J."/>
            <person name="Beaudoing E."/>
            <person name="Pradervand S."/>
            <person name="Flegel V."/>
            <person name="Cook E.D."/>
            <person name="Fabbretti R."/>
            <person name="Stockinger H."/>
            <person name="Long L."/>
            <person name="Farmerie W.G."/>
            <person name="Oakey J."/>
            <person name="Boomsma J.J."/>
            <person name="Pamilo P."/>
            <person name="Yi S.V."/>
            <person name="Heinze J."/>
            <person name="Goodisman M.A."/>
            <person name="Farinelli L."/>
            <person name="Harshman K."/>
            <person name="Hulo N."/>
            <person name="Cerutti L."/>
            <person name="Xenarios I."/>
            <person name="Shoemaker D."/>
            <person name="Keller L."/>
        </authorList>
    </citation>
    <scope>NUCLEOTIDE SEQUENCE [LARGE SCALE GENOMIC DNA]</scope>
</reference>
<dbReference type="EMBL" id="GL770296">
    <property type="protein sequence ID" value="EFZ10202.1"/>
    <property type="molecule type" value="Genomic_DNA"/>
</dbReference>
<gene>
    <name evidence="1" type="ORF">SINV_13483</name>
</gene>
<feature type="non-terminal residue" evidence="1">
    <location>
        <position position="232"/>
    </location>
</feature>
<accession>E9JAF2</accession>
<feature type="non-terminal residue" evidence="1">
    <location>
        <position position="1"/>
    </location>
</feature>